<reference evidence="3" key="1">
    <citation type="journal article" date="2018" name="Sci. Rep.">
        <title>Lignite coal burning seam in the remote Altai Mountains harbors a hydrogen-driven thermophilic microbial community.</title>
        <authorList>
            <person name="Kadnikov V.V."/>
            <person name="Mardanov A.V."/>
            <person name="Ivasenko D.A."/>
            <person name="Antsiferov D.V."/>
            <person name="Beletsky A.V."/>
            <person name="Karnachuk O.V."/>
            <person name="Ravin N.V."/>
        </authorList>
    </citation>
    <scope>NUCLEOTIDE SEQUENCE [LARGE SCALE GENOMIC DNA]</scope>
</reference>
<name>A0A2R6XYJ5_9BACL</name>
<proteinExistence type="predicted"/>
<dbReference type="EMBL" id="PEBX01000109">
    <property type="protein sequence ID" value="PTQ55486.1"/>
    <property type="molecule type" value="Genomic_DNA"/>
</dbReference>
<dbReference type="Proteomes" id="UP000244338">
    <property type="component" value="Unassembled WGS sequence"/>
</dbReference>
<dbReference type="AlphaFoldDB" id="A0A2R6XYJ5"/>
<protein>
    <submittedName>
        <fullName evidence="2">Uncharacterized protein</fullName>
    </submittedName>
</protein>
<feature type="region of interest" description="Disordered" evidence="1">
    <location>
        <begin position="33"/>
        <end position="53"/>
    </location>
</feature>
<evidence type="ECO:0000313" key="2">
    <source>
        <dbReference type="EMBL" id="PTQ55486.1"/>
    </source>
</evidence>
<evidence type="ECO:0000313" key="3">
    <source>
        <dbReference type="Proteomes" id="UP000244338"/>
    </source>
</evidence>
<comment type="caution">
    <text evidence="2">The sequence shown here is derived from an EMBL/GenBank/DDBJ whole genome shotgun (WGS) entry which is preliminary data.</text>
</comment>
<evidence type="ECO:0000256" key="1">
    <source>
        <dbReference type="SAM" id="MobiDB-lite"/>
    </source>
</evidence>
<sequence>MQSIVRRLNNQTHDRAIRTRHVVMERLFAEGKEQHGLSRARSRGLEAMLGKPS</sequence>
<organism evidence="2 3">
    <name type="scientific">Candidatus Carbonibacillus altaicus</name>
    <dbReference type="NCBI Taxonomy" id="2163959"/>
    <lineage>
        <taxon>Bacteria</taxon>
        <taxon>Bacillati</taxon>
        <taxon>Bacillota</taxon>
        <taxon>Bacilli</taxon>
        <taxon>Bacillales</taxon>
        <taxon>Candidatus Carbonibacillus</taxon>
    </lineage>
</organism>
<gene>
    <name evidence="2" type="ORF">BSOLF_1963</name>
</gene>
<accession>A0A2R6XYJ5</accession>